<reference evidence="2 3" key="1">
    <citation type="submission" date="2018-06" db="EMBL/GenBank/DDBJ databases">
        <title>Genomic Encyclopedia of Archaeal and Bacterial Type Strains, Phase II (KMG-II): from individual species to whole genera.</title>
        <authorList>
            <person name="Goeker M."/>
        </authorList>
    </citation>
    <scope>NUCLEOTIDE SEQUENCE [LARGE SCALE GENOMIC DNA]</scope>
    <source>
        <strain evidence="2 3">CFPB 3232</strain>
    </source>
</reference>
<accession>A0A328ZKZ0</accession>
<evidence type="ECO:0000313" key="2">
    <source>
        <dbReference type="EMBL" id="RAR86055.1"/>
    </source>
</evidence>
<proteinExistence type="predicted"/>
<evidence type="ECO:0000313" key="3">
    <source>
        <dbReference type="Proteomes" id="UP000248856"/>
    </source>
</evidence>
<sequence length="1200" mass="126832">MANILEGDIKLLASRVMDDVPEGGGGPTGTEIPYGTSNAMFMDLTEAGRAGGNVSIRQAHVGVMTANVEPYLDGNLILSELPNDPNVSITLARCDLFARRTAIAAAIANYLIQGTTWSGVLLEDHVAGMLSIQILHRPGTPAPDIGRTLVLVYQQGTSGERIQYVRVTRTETEARTFTYGSGGSFVDFVASVTKVDLQDALRYAFPGSPPARDFAVATGKTVIRDTTVADAATYYGASPIVGTVALGDSVLRVASIYTQLVPNSRTETSTLDQRPAAERTLVLAEAPRRVEVPVAGHSRRIRINQSNRGSAYVALLKPLPEPGTVVISYRALGNWYTLTDDGNGVLTGAGSGRVIYTTGSMDMALQALPDDASSIIVQWAERVAYTNRASQGAQIRPPEVAWQLARRGTVPGTWTVRWPSGGVIRTATDNGSGKIIGDAVGEIDYPSSSVFMRPGSMIDPGGEYEVTYDAGGQQEEVIAAPALDAAGRATLVLAQQPVAGSVEVAWITAQEVSTTSGTSLTASDAAKSVGETRSVMGYVAQVVYGRYAQQAGAGGGNISQPPVADVQAPVDVVQVPIYRVSANNTTSTWSRMTAQDATDSRRVLTMHSVTDDGAGGFVGGLGTVSYPTKTIVLKMVSLDRSTTSYKSDHEDAKAFDDPSGPQPSMSSSAKGGEYGTTAIGEQQLGTVVVRYKVAPLAATTATETFAGAEVVIDLLPYTTDRAVPGSVRFGWMGESYEDFEGVLYRGRTSVAPGIASGTVDYANGLARMTDYVVGPSPAAVTLQSLWTRRVPWCTASVFFRTQSAPLRPGGVVLSVLDLQGNALTATAGTDGAFTGTHMRGRMDFQGGVGELQFGDFIDPATLSDAQKAEWWYSASDVGAVEPGKIWRPWPVDPTTLRINSVAYSYLPIDADILGLDPVRLPPDGRVPIYRKGTYVVVGHTGRVPAATYSAGMTINCGRERLSRVYLVGADGKLIRSGYTPDLDAGTIAVTDVTGWVQPVVVKHRIEEMARCTDVQIDGTLHLSKQLSHAYPAGAIVSSAVMAGNLRARALPVFDQGSWDGFTWADATIGNPAPATYNDGAFPPIVTNAGALTERFALRVLSNGTDVEVLGEHVGNVGTYSRNTDIAPINPVSGAPYFTLRAAGWGSGWAAGNVLFLPTVGVYFPFAAIRTVQPSEAVGTDYAFEITARGDVDRAPTNPVI</sequence>
<dbReference type="Proteomes" id="UP000248856">
    <property type="component" value="Unassembled WGS sequence"/>
</dbReference>
<protein>
    <submittedName>
        <fullName evidence="2">Uncharacterized protein</fullName>
    </submittedName>
</protein>
<dbReference type="OrthoDB" id="8477619at2"/>
<dbReference type="AlphaFoldDB" id="A0A328ZKZ0"/>
<keyword evidence="3" id="KW-1185">Reference proteome</keyword>
<dbReference type="EMBL" id="QLTA01000002">
    <property type="protein sequence ID" value="RAR86055.1"/>
    <property type="molecule type" value="Genomic_DNA"/>
</dbReference>
<organism evidence="2 3">
    <name type="scientific">Paracidovorax anthurii</name>
    <dbReference type="NCBI Taxonomy" id="78229"/>
    <lineage>
        <taxon>Bacteria</taxon>
        <taxon>Pseudomonadati</taxon>
        <taxon>Pseudomonadota</taxon>
        <taxon>Betaproteobacteria</taxon>
        <taxon>Burkholderiales</taxon>
        <taxon>Comamonadaceae</taxon>
        <taxon>Paracidovorax</taxon>
    </lineage>
</organism>
<comment type="caution">
    <text evidence="2">The sequence shown here is derived from an EMBL/GenBank/DDBJ whole genome shotgun (WGS) entry which is preliminary data.</text>
</comment>
<feature type="compositionally biased region" description="Basic and acidic residues" evidence="1">
    <location>
        <begin position="646"/>
        <end position="656"/>
    </location>
</feature>
<gene>
    <name evidence="2" type="ORF">AX018_100216</name>
</gene>
<evidence type="ECO:0000256" key="1">
    <source>
        <dbReference type="SAM" id="MobiDB-lite"/>
    </source>
</evidence>
<name>A0A328ZKZ0_9BURK</name>
<dbReference type="RefSeq" id="WP_111875428.1">
    <property type="nucleotide sequence ID" value="NZ_CBCSGC010000002.1"/>
</dbReference>
<feature type="region of interest" description="Disordered" evidence="1">
    <location>
        <begin position="646"/>
        <end position="674"/>
    </location>
</feature>